<protein>
    <recommendedName>
        <fullName evidence="1">Hydantoinase/oxoprolinase N-terminal domain-containing protein</fullName>
    </recommendedName>
</protein>
<name>A0ABU4C2E1_RHOGO</name>
<reference evidence="2 3" key="1">
    <citation type="submission" date="2023-10" db="EMBL/GenBank/DDBJ databases">
        <title>Development of a sustainable strategy for remediation of hydrocarbon-contaminated territories based on the waste exchange concept.</title>
        <authorList>
            <person name="Krivoruchko A."/>
        </authorList>
    </citation>
    <scope>NUCLEOTIDE SEQUENCE [LARGE SCALE GENOMIC DNA]</scope>
    <source>
        <strain evidence="2 3">IEGM 1203</strain>
    </source>
</reference>
<sequence>MTATSMGISLGTCPAAVLLDANGAMIADAKATDSRASSITEMLRTVLHEHKAHRITAVMVAGLGEVSTSRIPIDAEKVGVLRIAGPTTASVPPMFGWPGQLTRAVGGPATVVAGGHEYDGSERCNLDTGAIVDFAQSCKRLSIKAFAIVGTNSQSMPTHESAAATIVRDIVGAHAIVTLGGAAGGIGLIERENVTILDSAISARSARVSTEMTHILGALGVDAQMHVVGGDGTLMSVADMIRHPLRVRESTRAGVIGGIRHEHDLADALVVHASPTHSYVTAITDGLPWESHRTATMFGVPTSSTGLWKTRIPQELLEAKLPRLVTRMRSWLGDAPVVSLTSSTTPEPLCPGPILTSRLGHVAGALGAATAFAGGTIDRVYQFGDRTYAECVTAARADAVDAAARAGADPAKIEVVRFRDTPLTYVSSTCVRLSATATGPLK</sequence>
<evidence type="ECO:0000259" key="1">
    <source>
        <dbReference type="Pfam" id="PF05378"/>
    </source>
</evidence>
<proteinExistence type="predicted"/>
<dbReference type="RefSeq" id="WP_317545103.1">
    <property type="nucleotide sequence ID" value="NZ_JAWLKB010000021.1"/>
</dbReference>
<gene>
    <name evidence="2" type="ORF">R3Q16_28860</name>
</gene>
<accession>A0ABU4C2E1</accession>
<keyword evidence="3" id="KW-1185">Reference proteome</keyword>
<comment type="caution">
    <text evidence="2">The sequence shown here is derived from an EMBL/GenBank/DDBJ whole genome shotgun (WGS) entry which is preliminary data.</text>
</comment>
<dbReference type="Proteomes" id="UP001185927">
    <property type="component" value="Unassembled WGS sequence"/>
</dbReference>
<dbReference type="InterPro" id="IPR008040">
    <property type="entry name" value="Hydant_A_N"/>
</dbReference>
<feature type="domain" description="Hydantoinase/oxoprolinase N-terminal" evidence="1">
    <location>
        <begin position="17"/>
        <end position="170"/>
    </location>
</feature>
<evidence type="ECO:0000313" key="3">
    <source>
        <dbReference type="Proteomes" id="UP001185927"/>
    </source>
</evidence>
<evidence type="ECO:0000313" key="2">
    <source>
        <dbReference type="EMBL" id="MDV6270647.1"/>
    </source>
</evidence>
<dbReference type="PANTHER" id="PTHR11365:SF10">
    <property type="entry name" value="HYDANTOINASE_OXOPROLINASE"/>
    <property type="match status" value="1"/>
</dbReference>
<dbReference type="Pfam" id="PF05378">
    <property type="entry name" value="Hydant_A_N"/>
    <property type="match status" value="1"/>
</dbReference>
<dbReference type="InterPro" id="IPR045079">
    <property type="entry name" value="Oxoprolinase-like"/>
</dbReference>
<dbReference type="PANTHER" id="PTHR11365">
    <property type="entry name" value="5-OXOPROLINASE RELATED"/>
    <property type="match status" value="1"/>
</dbReference>
<dbReference type="EMBL" id="JAWLKB010000021">
    <property type="protein sequence ID" value="MDV6270647.1"/>
    <property type="molecule type" value="Genomic_DNA"/>
</dbReference>
<organism evidence="2 3">
    <name type="scientific">Rhodococcus globerulus</name>
    <dbReference type="NCBI Taxonomy" id="33008"/>
    <lineage>
        <taxon>Bacteria</taxon>
        <taxon>Bacillati</taxon>
        <taxon>Actinomycetota</taxon>
        <taxon>Actinomycetes</taxon>
        <taxon>Mycobacteriales</taxon>
        <taxon>Nocardiaceae</taxon>
        <taxon>Rhodococcus</taxon>
    </lineage>
</organism>